<keyword evidence="3" id="KW-1185">Reference proteome</keyword>
<sequence>MASSGGSDRLPSRPRSGDGGPDEAAHYLATAVGELARLARRHQLDMLGYLLEMAHLEATELVRQRRRHNGGEHPR</sequence>
<dbReference type="Proteomes" id="UP000542353">
    <property type="component" value="Unassembled WGS sequence"/>
</dbReference>
<protein>
    <submittedName>
        <fullName evidence="2">Uncharacterized protein</fullName>
    </submittedName>
</protein>
<organism evidence="2 3">
    <name type="scientific">Rhodopseudomonas rhenobacensis</name>
    <dbReference type="NCBI Taxonomy" id="87461"/>
    <lineage>
        <taxon>Bacteria</taxon>
        <taxon>Pseudomonadati</taxon>
        <taxon>Pseudomonadota</taxon>
        <taxon>Alphaproteobacteria</taxon>
        <taxon>Hyphomicrobiales</taxon>
        <taxon>Nitrobacteraceae</taxon>
        <taxon>Rhodopseudomonas</taxon>
    </lineage>
</organism>
<evidence type="ECO:0000256" key="1">
    <source>
        <dbReference type="SAM" id="MobiDB-lite"/>
    </source>
</evidence>
<reference evidence="2 3" key="1">
    <citation type="submission" date="2020-08" db="EMBL/GenBank/DDBJ databases">
        <title>Genomic Encyclopedia of Type Strains, Phase IV (KMG-IV): sequencing the most valuable type-strain genomes for metagenomic binning, comparative biology and taxonomic classification.</title>
        <authorList>
            <person name="Goeker M."/>
        </authorList>
    </citation>
    <scope>NUCLEOTIDE SEQUENCE [LARGE SCALE GENOMIC DNA]</scope>
    <source>
        <strain evidence="2 3">DSM 12706</strain>
    </source>
</reference>
<gene>
    <name evidence="2" type="ORF">HNR60_001272</name>
</gene>
<dbReference type="EMBL" id="JACHIH010000004">
    <property type="protein sequence ID" value="MBB5046527.1"/>
    <property type="molecule type" value="Genomic_DNA"/>
</dbReference>
<accession>A0A7W7Z2L8</accession>
<comment type="caution">
    <text evidence="2">The sequence shown here is derived from an EMBL/GenBank/DDBJ whole genome shotgun (WGS) entry which is preliminary data.</text>
</comment>
<dbReference type="AlphaFoldDB" id="A0A7W7Z2L8"/>
<feature type="region of interest" description="Disordered" evidence="1">
    <location>
        <begin position="1"/>
        <end position="24"/>
    </location>
</feature>
<proteinExistence type="predicted"/>
<evidence type="ECO:0000313" key="2">
    <source>
        <dbReference type="EMBL" id="MBB5046527.1"/>
    </source>
</evidence>
<name>A0A7W7Z2L8_9BRAD</name>
<evidence type="ECO:0000313" key="3">
    <source>
        <dbReference type="Proteomes" id="UP000542353"/>
    </source>
</evidence>
<dbReference type="RefSeq" id="WP_184255474.1">
    <property type="nucleotide sequence ID" value="NZ_JACHIH010000004.1"/>
</dbReference>